<feature type="transmembrane region" description="Helical" evidence="7">
    <location>
        <begin position="135"/>
        <end position="154"/>
    </location>
</feature>
<dbReference type="EMBL" id="ATJO01000064">
    <property type="protein sequence ID" value="EPI50559.1"/>
    <property type="molecule type" value="Genomic_DNA"/>
</dbReference>
<evidence type="ECO:0000259" key="8">
    <source>
        <dbReference type="Pfam" id="PF03458"/>
    </source>
</evidence>
<feature type="transmembrane region" description="Helical" evidence="7">
    <location>
        <begin position="80"/>
        <end position="97"/>
    </location>
</feature>
<dbReference type="InterPro" id="IPR005115">
    <property type="entry name" value="Gly_transporter"/>
</dbReference>
<dbReference type="GO" id="GO:0005886">
    <property type="term" value="C:plasma membrane"/>
    <property type="evidence" value="ECO:0007669"/>
    <property type="project" value="UniProtKB-SubCell"/>
</dbReference>
<feature type="transmembrane region" description="Helical" evidence="7">
    <location>
        <begin position="46"/>
        <end position="68"/>
    </location>
</feature>
<proteinExistence type="inferred from homology"/>
<dbReference type="Pfam" id="PF03458">
    <property type="entry name" value="Gly_transporter"/>
    <property type="match status" value="2"/>
</dbReference>
<keyword evidence="6 7" id="KW-0472">Membrane</keyword>
<keyword evidence="5 7" id="KW-1133">Transmembrane helix</keyword>
<dbReference type="Proteomes" id="UP000014601">
    <property type="component" value="Unassembled WGS sequence"/>
</dbReference>
<evidence type="ECO:0000313" key="10">
    <source>
        <dbReference type="Proteomes" id="UP000014601"/>
    </source>
</evidence>
<evidence type="ECO:0000256" key="1">
    <source>
        <dbReference type="ARBA" id="ARBA00004651"/>
    </source>
</evidence>
<evidence type="ECO:0000256" key="6">
    <source>
        <dbReference type="ARBA" id="ARBA00023136"/>
    </source>
</evidence>
<keyword evidence="3" id="KW-1003">Cell membrane</keyword>
<organism evidence="9 10">
    <name type="scientific">Gardnerella pickettii JCP7719</name>
    <dbReference type="NCBI Taxonomy" id="1261061"/>
    <lineage>
        <taxon>Bacteria</taxon>
        <taxon>Bacillati</taxon>
        <taxon>Actinomycetota</taxon>
        <taxon>Actinomycetes</taxon>
        <taxon>Bifidobacteriales</taxon>
        <taxon>Bifidobacteriaceae</taxon>
        <taxon>Gardnerella</taxon>
        <taxon>Gardnerella pickettii</taxon>
    </lineage>
</organism>
<dbReference type="PATRIC" id="fig|1261061.4.peg.750"/>
<accession>S4I7V4</accession>
<dbReference type="PANTHER" id="PTHR30506">
    <property type="entry name" value="INNER MEMBRANE PROTEIN"/>
    <property type="match status" value="1"/>
</dbReference>
<feature type="domain" description="Glycine transporter" evidence="8">
    <location>
        <begin position="108"/>
        <end position="181"/>
    </location>
</feature>
<comment type="similarity">
    <text evidence="2">Belongs to the UPF0126 family.</text>
</comment>
<feature type="transmembrane region" description="Helical" evidence="7">
    <location>
        <begin position="104"/>
        <end position="123"/>
    </location>
</feature>
<comment type="caution">
    <text evidence="9">The sequence shown here is derived from an EMBL/GenBank/DDBJ whole genome shotgun (WGS) entry which is preliminary data.</text>
</comment>
<dbReference type="HOGENOM" id="CLU_064906_1_0_11"/>
<feature type="transmembrane region" description="Helical" evidence="7">
    <location>
        <begin position="196"/>
        <end position="218"/>
    </location>
</feature>
<dbReference type="PANTHER" id="PTHR30506:SF3">
    <property type="entry name" value="UPF0126 INNER MEMBRANE PROTEIN YADS-RELATED"/>
    <property type="match status" value="1"/>
</dbReference>
<evidence type="ECO:0000256" key="2">
    <source>
        <dbReference type="ARBA" id="ARBA00008193"/>
    </source>
</evidence>
<gene>
    <name evidence="9" type="ORF">HMPREF1576_00853</name>
</gene>
<evidence type="ECO:0000256" key="4">
    <source>
        <dbReference type="ARBA" id="ARBA00022692"/>
    </source>
</evidence>
<feature type="transmembrane region" description="Helical" evidence="7">
    <location>
        <begin position="18"/>
        <end position="39"/>
    </location>
</feature>
<protein>
    <recommendedName>
        <fullName evidence="8">Glycine transporter domain-containing protein</fullName>
    </recommendedName>
</protein>
<evidence type="ECO:0000256" key="5">
    <source>
        <dbReference type="ARBA" id="ARBA00022989"/>
    </source>
</evidence>
<feature type="domain" description="Glycine transporter" evidence="8">
    <location>
        <begin position="22"/>
        <end position="95"/>
    </location>
</feature>
<evidence type="ECO:0000313" key="9">
    <source>
        <dbReference type="EMBL" id="EPI50559.1"/>
    </source>
</evidence>
<comment type="subcellular location">
    <subcellularLocation>
        <location evidence="1">Cell membrane</location>
        <topology evidence="1">Multi-pass membrane protein</topology>
    </subcellularLocation>
</comment>
<dbReference type="AlphaFoldDB" id="S4I7V4"/>
<feature type="transmembrane region" description="Helical" evidence="7">
    <location>
        <begin position="166"/>
        <end position="184"/>
    </location>
</feature>
<keyword evidence="4 7" id="KW-0812">Transmembrane</keyword>
<sequence length="260" mass="28284">MFSAWKGSIVEGALGDNVFFLVVEYIAVGCCGMVGGMWAIRKNYDIFAIITTSWLTALGGGIVRDVLLGALPPVGIADRGFVFTGLASGVIVAFAHLEIDEWKWFMLTLDALALGLFAVNGTAKGLDFHMSGMASVFLGMATALGGGLIRDMVLNQVPVIVRDKHWYALPAAVGCVLTVFVVKAQRAGCFDVITEMILDTLIVVLVVAMRLMSVKFDLTLFGAMNRKSPIKINKYRRHNAYSRKISDKAIKNTEKNNQNN</sequence>
<evidence type="ECO:0000256" key="3">
    <source>
        <dbReference type="ARBA" id="ARBA00022475"/>
    </source>
</evidence>
<name>S4I7V4_9BIFI</name>
<reference evidence="9 10" key="1">
    <citation type="submission" date="2013-06" db="EMBL/GenBank/DDBJ databases">
        <authorList>
            <person name="Weinstock G."/>
            <person name="Sodergren E."/>
            <person name="Lobos E.A."/>
            <person name="Fulton L."/>
            <person name="Fulton R."/>
            <person name="Courtney L."/>
            <person name="Fronick C."/>
            <person name="O'Laughlin M."/>
            <person name="Godfrey J."/>
            <person name="Wilson R.M."/>
            <person name="Miner T."/>
            <person name="Farmer C."/>
            <person name="Delehaunty K."/>
            <person name="Cordes M."/>
            <person name="Minx P."/>
            <person name="Tomlinson C."/>
            <person name="Chen J."/>
            <person name="Wollam A."/>
            <person name="Pepin K.H."/>
            <person name="Bhonagiri V."/>
            <person name="Zhang X."/>
            <person name="Warren W."/>
            <person name="Mitreva M."/>
            <person name="Mardis E.R."/>
            <person name="Wilson R.K."/>
        </authorList>
    </citation>
    <scope>NUCLEOTIDE SEQUENCE [LARGE SCALE GENOMIC DNA]</scope>
    <source>
        <strain evidence="9 10">JCP7719</strain>
    </source>
</reference>
<evidence type="ECO:0000256" key="7">
    <source>
        <dbReference type="SAM" id="Phobius"/>
    </source>
</evidence>